<proteinExistence type="predicted"/>
<protein>
    <submittedName>
        <fullName evidence="1">Uncharacterized protein</fullName>
    </submittedName>
</protein>
<dbReference type="EMBL" id="OX459949">
    <property type="protein sequence ID" value="CAI9155841.1"/>
    <property type="molecule type" value="Genomic_DNA"/>
</dbReference>
<gene>
    <name evidence="1" type="ORF">MRATA1EN1_LOCUS4803</name>
</gene>
<organism evidence="1 2">
    <name type="scientific">Rangifer tarandus platyrhynchus</name>
    <name type="common">Svalbard reindeer</name>
    <dbReference type="NCBI Taxonomy" id="3082113"/>
    <lineage>
        <taxon>Eukaryota</taxon>
        <taxon>Metazoa</taxon>
        <taxon>Chordata</taxon>
        <taxon>Craniata</taxon>
        <taxon>Vertebrata</taxon>
        <taxon>Euteleostomi</taxon>
        <taxon>Mammalia</taxon>
        <taxon>Eutheria</taxon>
        <taxon>Laurasiatheria</taxon>
        <taxon>Artiodactyla</taxon>
        <taxon>Ruminantia</taxon>
        <taxon>Pecora</taxon>
        <taxon>Cervidae</taxon>
        <taxon>Odocoileinae</taxon>
        <taxon>Rangifer</taxon>
    </lineage>
</organism>
<dbReference type="Proteomes" id="UP001176941">
    <property type="component" value="Chromosome 13"/>
</dbReference>
<reference evidence="1" key="1">
    <citation type="submission" date="2023-04" db="EMBL/GenBank/DDBJ databases">
        <authorList>
            <consortium name="ELIXIR-Norway"/>
        </authorList>
    </citation>
    <scope>NUCLEOTIDE SEQUENCE [LARGE SCALE GENOMIC DNA]</scope>
</reference>
<keyword evidence="2" id="KW-1185">Reference proteome</keyword>
<evidence type="ECO:0000313" key="1">
    <source>
        <dbReference type="EMBL" id="CAI9155841.1"/>
    </source>
</evidence>
<sequence>MEYSQTKLCVQTSKVLILGSSMSKLRVCSPSSVFIVLRNFKGHSKMIPHPNVHFSRSKGNSSLLTEKDFVASSLSPKCRAPKKSPFLKQNLRILLQNWFKKKQQLISFQKSLLLVNSA</sequence>
<evidence type="ECO:0000313" key="2">
    <source>
        <dbReference type="Proteomes" id="UP001176941"/>
    </source>
</evidence>
<name>A0ABN8Y5X6_RANTA</name>
<accession>A0ABN8Y5X6</accession>